<dbReference type="EMBL" id="CP009788">
    <property type="protein sequence ID" value="AJE02644.1"/>
    <property type="molecule type" value="Genomic_DNA"/>
</dbReference>
<dbReference type="Pfam" id="PF00881">
    <property type="entry name" value="Nitroreductase"/>
    <property type="match status" value="1"/>
</dbReference>
<dbReference type="STRING" id="345632.GPICK_04015"/>
<dbReference type="HOGENOM" id="CLU_070764_7_1_7"/>
<dbReference type="OrthoDB" id="9798230at2"/>
<dbReference type="CDD" id="cd02139">
    <property type="entry name" value="nitroreductase"/>
    <property type="match status" value="1"/>
</dbReference>
<keyword evidence="2" id="KW-0560">Oxidoreductase</keyword>
<evidence type="ECO:0000313" key="5">
    <source>
        <dbReference type="Proteomes" id="UP000057609"/>
    </source>
</evidence>
<proteinExistence type="inferred from homology"/>
<sequence length="186" mass="20582">METLEAIKTRRSVRKFSDRPVEPEKLRVVLEAARLAPSWANMQCWRFVVVEDPATRVRISELSYVEAYFATRGYKFNPAQKALAEAPVVIVACGEPTMSGEVRGQEYYLTDVGIAAQNLMLAAHDQGLGSVFVGVFDEEQLGELLGIPAELRIVGLFPLGYPLEAGKGGPPRKPLEEIVHYGTYQV</sequence>
<keyword evidence="5" id="KW-1185">Reference proteome</keyword>
<dbReference type="InterPro" id="IPR029479">
    <property type="entry name" value="Nitroreductase"/>
</dbReference>
<protein>
    <submittedName>
        <fullName evidence="4">Nitroreductase</fullName>
    </submittedName>
</protein>
<name>A0A0B5BC71_9BACT</name>
<evidence type="ECO:0000259" key="3">
    <source>
        <dbReference type="Pfam" id="PF00881"/>
    </source>
</evidence>
<dbReference type="PANTHER" id="PTHR43673">
    <property type="entry name" value="NAD(P)H NITROREDUCTASE YDGI-RELATED"/>
    <property type="match status" value="1"/>
</dbReference>
<dbReference type="GO" id="GO:0016491">
    <property type="term" value="F:oxidoreductase activity"/>
    <property type="evidence" value="ECO:0007669"/>
    <property type="project" value="UniProtKB-KW"/>
</dbReference>
<dbReference type="KEGG" id="gpi:GPICK_04015"/>
<dbReference type="AlphaFoldDB" id="A0A0B5BC71"/>
<dbReference type="RefSeq" id="WP_039740709.1">
    <property type="nucleotide sequence ID" value="NZ_CP009788.1"/>
</dbReference>
<evidence type="ECO:0000256" key="1">
    <source>
        <dbReference type="ARBA" id="ARBA00007118"/>
    </source>
</evidence>
<gene>
    <name evidence="4" type="ORF">GPICK_04015</name>
</gene>
<comment type="similarity">
    <text evidence="1">Belongs to the nitroreductase family.</text>
</comment>
<dbReference type="PANTHER" id="PTHR43673:SF10">
    <property type="entry name" value="NADH DEHYDROGENASE_NAD(P)H NITROREDUCTASE XCC3605-RELATED"/>
    <property type="match status" value="1"/>
</dbReference>
<organism evidence="4 5">
    <name type="scientific">Geobacter pickeringii</name>
    <dbReference type="NCBI Taxonomy" id="345632"/>
    <lineage>
        <taxon>Bacteria</taxon>
        <taxon>Pseudomonadati</taxon>
        <taxon>Thermodesulfobacteriota</taxon>
        <taxon>Desulfuromonadia</taxon>
        <taxon>Geobacterales</taxon>
        <taxon>Geobacteraceae</taxon>
        <taxon>Geobacter</taxon>
    </lineage>
</organism>
<dbReference type="Proteomes" id="UP000057609">
    <property type="component" value="Chromosome"/>
</dbReference>
<dbReference type="Gene3D" id="3.40.109.10">
    <property type="entry name" value="NADH Oxidase"/>
    <property type="match status" value="1"/>
</dbReference>
<reference evidence="4 5" key="1">
    <citation type="journal article" date="2015" name="Genome Announc.">
        <title>Complete Genome of Geobacter pickeringii G13T, a Metal-Reducing Isolate from Sedimentary Kaolin Deposits.</title>
        <authorList>
            <person name="Badalamenti J.P."/>
            <person name="Bond D.R."/>
        </authorList>
    </citation>
    <scope>NUCLEOTIDE SEQUENCE [LARGE SCALE GENOMIC DNA]</scope>
    <source>
        <strain evidence="4 5">G13</strain>
    </source>
</reference>
<evidence type="ECO:0000256" key="2">
    <source>
        <dbReference type="ARBA" id="ARBA00023002"/>
    </source>
</evidence>
<dbReference type="SUPFAM" id="SSF55469">
    <property type="entry name" value="FMN-dependent nitroreductase-like"/>
    <property type="match status" value="1"/>
</dbReference>
<feature type="domain" description="Nitroreductase" evidence="3">
    <location>
        <begin position="7"/>
        <end position="161"/>
    </location>
</feature>
<accession>A0A0B5BC71</accession>
<dbReference type="InterPro" id="IPR000415">
    <property type="entry name" value="Nitroreductase-like"/>
</dbReference>
<evidence type="ECO:0000313" key="4">
    <source>
        <dbReference type="EMBL" id="AJE02644.1"/>
    </source>
</evidence>